<dbReference type="RefSeq" id="WP_131259666.1">
    <property type="nucleotide sequence ID" value="NZ_JBHSUS010000001.1"/>
</dbReference>
<dbReference type="SUPFAM" id="SSF54975">
    <property type="entry name" value="Acylphosphatase/BLUF domain-like"/>
    <property type="match status" value="1"/>
</dbReference>
<evidence type="ECO:0000313" key="2">
    <source>
        <dbReference type="EMBL" id="MFC6440712.1"/>
    </source>
</evidence>
<dbReference type="Pfam" id="PF04940">
    <property type="entry name" value="BLUF"/>
    <property type="match status" value="1"/>
</dbReference>
<gene>
    <name evidence="2" type="ORF">ACFP85_11220</name>
</gene>
<comment type="caution">
    <text evidence="2">The sequence shown here is derived from an EMBL/GenBank/DDBJ whole genome shotgun (WGS) entry which is preliminary data.</text>
</comment>
<dbReference type="PROSITE" id="PS50925">
    <property type="entry name" value="BLUF"/>
    <property type="match status" value="1"/>
</dbReference>
<dbReference type="InterPro" id="IPR036046">
    <property type="entry name" value="Acylphosphatase-like_dom_sf"/>
</dbReference>
<proteinExistence type="predicted"/>
<dbReference type="SMART" id="SM01034">
    <property type="entry name" value="BLUF"/>
    <property type="match status" value="1"/>
</dbReference>
<sequence length="139" mass="16383">MYLVRLIYASQISPEFKAEDIENILEVAQRDNKKRFITGMLCFNRKYFLQCLEGSRAVVNETYQLICRDKRHQNVVILDYCQIDRREFADWSMGYVPTSRMKEQLILTYSPKNEFLPFELSGEGAHGMMLALRNQVEKS</sequence>
<keyword evidence="3" id="KW-1185">Reference proteome</keyword>
<dbReference type="InterPro" id="IPR007024">
    <property type="entry name" value="BLUF_domain"/>
</dbReference>
<accession>A0ABW1XMV1</accession>
<dbReference type="Proteomes" id="UP001596364">
    <property type="component" value="Unassembled WGS sequence"/>
</dbReference>
<organism evidence="2 3">
    <name type="scientific">Pseudobowmanella zhangzhouensis</name>
    <dbReference type="NCBI Taxonomy" id="1537679"/>
    <lineage>
        <taxon>Bacteria</taxon>
        <taxon>Pseudomonadati</taxon>
        <taxon>Pseudomonadota</taxon>
        <taxon>Gammaproteobacteria</taxon>
        <taxon>Alteromonadales</taxon>
        <taxon>Alteromonadaceae</taxon>
    </lineage>
</organism>
<feature type="domain" description="BLUF" evidence="1">
    <location>
        <begin position="3"/>
        <end position="94"/>
    </location>
</feature>
<dbReference type="EMBL" id="JBHSUS010000001">
    <property type="protein sequence ID" value="MFC6440712.1"/>
    <property type="molecule type" value="Genomic_DNA"/>
</dbReference>
<protein>
    <submittedName>
        <fullName evidence="2">BLUF domain-containing protein</fullName>
    </submittedName>
</protein>
<reference evidence="3" key="1">
    <citation type="journal article" date="2019" name="Int. J. Syst. Evol. Microbiol.">
        <title>The Global Catalogue of Microorganisms (GCM) 10K type strain sequencing project: providing services to taxonomists for standard genome sequencing and annotation.</title>
        <authorList>
            <consortium name="The Broad Institute Genomics Platform"/>
            <consortium name="The Broad Institute Genome Sequencing Center for Infectious Disease"/>
            <person name="Wu L."/>
            <person name="Ma J."/>
        </authorList>
    </citation>
    <scope>NUCLEOTIDE SEQUENCE [LARGE SCALE GENOMIC DNA]</scope>
    <source>
        <strain evidence="3">CGMCC 1.16031</strain>
    </source>
</reference>
<evidence type="ECO:0000259" key="1">
    <source>
        <dbReference type="PROSITE" id="PS50925"/>
    </source>
</evidence>
<dbReference type="Gene3D" id="3.30.70.100">
    <property type="match status" value="1"/>
</dbReference>
<name>A0ABW1XMV1_9ALTE</name>
<evidence type="ECO:0000313" key="3">
    <source>
        <dbReference type="Proteomes" id="UP001596364"/>
    </source>
</evidence>